<feature type="chain" id="PRO_5002226066" evidence="1">
    <location>
        <begin position="19"/>
        <end position="91"/>
    </location>
</feature>
<proteinExistence type="predicted"/>
<feature type="signal peptide" evidence="1">
    <location>
        <begin position="1"/>
        <end position="18"/>
    </location>
</feature>
<dbReference type="AlphaFoldDB" id="A0A0D0E6C6"/>
<protein>
    <submittedName>
        <fullName evidence="2">Uncharacterized protein</fullName>
    </submittedName>
</protein>
<gene>
    <name evidence="2" type="ORF">PAXRUDRAFT_829149</name>
</gene>
<dbReference type="InParanoid" id="A0A0D0E6C6"/>
<dbReference type="HOGENOM" id="CLU_2427709_0_0_1"/>
<keyword evidence="1" id="KW-0732">Signal</keyword>
<evidence type="ECO:0000313" key="2">
    <source>
        <dbReference type="EMBL" id="KIK93260.1"/>
    </source>
</evidence>
<accession>A0A0D0E6C6</accession>
<dbReference type="Proteomes" id="UP000054538">
    <property type="component" value="Unassembled WGS sequence"/>
</dbReference>
<organism evidence="2 3">
    <name type="scientific">Paxillus rubicundulus Ve08.2h10</name>
    <dbReference type="NCBI Taxonomy" id="930991"/>
    <lineage>
        <taxon>Eukaryota</taxon>
        <taxon>Fungi</taxon>
        <taxon>Dikarya</taxon>
        <taxon>Basidiomycota</taxon>
        <taxon>Agaricomycotina</taxon>
        <taxon>Agaricomycetes</taxon>
        <taxon>Agaricomycetidae</taxon>
        <taxon>Boletales</taxon>
        <taxon>Paxilineae</taxon>
        <taxon>Paxillaceae</taxon>
        <taxon>Paxillus</taxon>
    </lineage>
</organism>
<sequence>MQLFQTLAILACAAYAAATCGECPTEIDNWTLSSSCSSPNDESLTVCTYSDGPGGNRAPGFCRYVDGNLVLSFGVACPPDIIYDGSDCPVC</sequence>
<dbReference type="OrthoDB" id="10406368at2759"/>
<reference evidence="3" key="2">
    <citation type="submission" date="2015-01" db="EMBL/GenBank/DDBJ databases">
        <title>Evolutionary Origins and Diversification of the Mycorrhizal Mutualists.</title>
        <authorList>
            <consortium name="DOE Joint Genome Institute"/>
            <consortium name="Mycorrhizal Genomics Consortium"/>
            <person name="Kohler A."/>
            <person name="Kuo A."/>
            <person name="Nagy L.G."/>
            <person name="Floudas D."/>
            <person name="Copeland A."/>
            <person name="Barry K.W."/>
            <person name="Cichocki N."/>
            <person name="Veneault-Fourrey C."/>
            <person name="LaButti K."/>
            <person name="Lindquist E.A."/>
            <person name="Lipzen A."/>
            <person name="Lundell T."/>
            <person name="Morin E."/>
            <person name="Murat C."/>
            <person name="Riley R."/>
            <person name="Ohm R."/>
            <person name="Sun H."/>
            <person name="Tunlid A."/>
            <person name="Henrissat B."/>
            <person name="Grigoriev I.V."/>
            <person name="Hibbett D.S."/>
            <person name="Martin F."/>
        </authorList>
    </citation>
    <scope>NUCLEOTIDE SEQUENCE [LARGE SCALE GENOMIC DNA]</scope>
    <source>
        <strain evidence="3">Ve08.2h10</strain>
    </source>
</reference>
<reference evidence="2 3" key="1">
    <citation type="submission" date="2014-04" db="EMBL/GenBank/DDBJ databases">
        <authorList>
            <consortium name="DOE Joint Genome Institute"/>
            <person name="Kuo A."/>
            <person name="Kohler A."/>
            <person name="Jargeat P."/>
            <person name="Nagy L.G."/>
            <person name="Floudas D."/>
            <person name="Copeland A."/>
            <person name="Barry K.W."/>
            <person name="Cichocki N."/>
            <person name="Veneault-Fourrey C."/>
            <person name="LaButti K."/>
            <person name="Lindquist E.A."/>
            <person name="Lipzen A."/>
            <person name="Lundell T."/>
            <person name="Morin E."/>
            <person name="Murat C."/>
            <person name="Sun H."/>
            <person name="Tunlid A."/>
            <person name="Henrissat B."/>
            <person name="Grigoriev I.V."/>
            <person name="Hibbett D.S."/>
            <person name="Martin F."/>
            <person name="Nordberg H.P."/>
            <person name="Cantor M.N."/>
            <person name="Hua S.X."/>
        </authorList>
    </citation>
    <scope>NUCLEOTIDE SEQUENCE [LARGE SCALE GENOMIC DNA]</scope>
    <source>
        <strain evidence="2 3">Ve08.2h10</strain>
    </source>
</reference>
<keyword evidence="3" id="KW-1185">Reference proteome</keyword>
<evidence type="ECO:0000256" key="1">
    <source>
        <dbReference type="SAM" id="SignalP"/>
    </source>
</evidence>
<dbReference type="EMBL" id="KN825200">
    <property type="protein sequence ID" value="KIK93260.1"/>
    <property type="molecule type" value="Genomic_DNA"/>
</dbReference>
<evidence type="ECO:0000313" key="3">
    <source>
        <dbReference type="Proteomes" id="UP000054538"/>
    </source>
</evidence>
<name>A0A0D0E6C6_9AGAM</name>